<feature type="transmembrane region" description="Helical" evidence="8">
    <location>
        <begin position="511"/>
        <end position="532"/>
    </location>
</feature>
<dbReference type="InterPro" id="IPR002490">
    <property type="entry name" value="V-ATPase_116kDa_su"/>
</dbReference>
<evidence type="ECO:0000313" key="10">
    <source>
        <dbReference type="Proteomes" id="UP000481033"/>
    </source>
</evidence>
<dbReference type="RefSeq" id="WP_163670142.1">
    <property type="nucleotide sequence ID" value="NZ_QXHD01000004.1"/>
</dbReference>
<dbReference type="GO" id="GO:0016471">
    <property type="term" value="C:vacuolar proton-transporting V-type ATPase complex"/>
    <property type="evidence" value="ECO:0007669"/>
    <property type="project" value="TreeGrafter"/>
</dbReference>
<comment type="similarity">
    <text evidence="2">Belongs to the V-ATPase 116 kDa subunit family.</text>
</comment>
<evidence type="ECO:0000256" key="5">
    <source>
        <dbReference type="ARBA" id="ARBA00022989"/>
    </source>
</evidence>
<keyword evidence="5 8" id="KW-1133">Transmembrane helix</keyword>
<evidence type="ECO:0000256" key="6">
    <source>
        <dbReference type="ARBA" id="ARBA00023065"/>
    </source>
</evidence>
<dbReference type="GO" id="GO:0007035">
    <property type="term" value="P:vacuolar acidification"/>
    <property type="evidence" value="ECO:0007669"/>
    <property type="project" value="TreeGrafter"/>
</dbReference>
<keyword evidence="6" id="KW-0406">Ion transport</keyword>
<keyword evidence="10" id="KW-1185">Reference proteome</keyword>
<evidence type="ECO:0000313" key="9">
    <source>
        <dbReference type="EMBL" id="NEZ60992.1"/>
    </source>
</evidence>
<dbReference type="PANTHER" id="PTHR11629:SF63">
    <property type="entry name" value="V-TYPE PROTON ATPASE SUBUNIT A"/>
    <property type="match status" value="1"/>
</dbReference>
<organism evidence="9 10">
    <name type="scientific">Adonisia turfae CCMR0081</name>
    <dbReference type="NCBI Taxonomy" id="2292702"/>
    <lineage>
        <taxon>Bacteria</taxon>
        <taxon>Bacillati</taxon>
        <taxon>Cyanobacteriota</taxon>
        <taxon>Adonisia</taxon>
        <taxon>Adonisia turfae</taxon>
    </lineage>
</organism>
<protein>
    <submittedName>
        <fullName evidence="9">V-type ATP synthase subunit I</fullName>
    </submittedName>
</protein>
<feature type="transmembrane region" description="Helical" evidence="8">
    <location>
        <begin position="438"/>
        <end position="455"/>
    </location>
</feature>
<dbReference type="EMBL" id="QXHD01000004">
    <property type="protein sequence ID" value="NEZ60992.1"/>
    <property type="molecule type" value="Genomic_DNA"/>
</dbReference>
<reference evidence="9 10" key="1">
    <citation type="journal article" date="2020" name="Microb. Ecol.">
        <title>Ecogenomics of the Marine Benthic Filamentous Cyanobacterium Adonisia.</title>
        <authorList>
            <person name="Walter J.M."/>
            <person name="Coutinho F.H."/>
            <person name="Leomil L."/>
            <person name="Hargreaves P.I."/>
            <person name="Campeao M.E."/>
            <person name="Vieira V.V."/>
            <person name="Silva B.S."/>
            <person name="Fistarol G.O."/>
            <person name="Salomon P.S."/>
            <person name="Sawabe T."/>
            <person name="Mino S."/>
            <person name="Hosokawa M."/>
            <person name="Miyashita H."/>
            <person name="Maruyama F."/>
            <person name="van Verk M.C."/>
            <person name="Dutilh B.E."/>
            <person name="Thompson C.C."/>
            <person name="Thompson F.L."/>
        </authorList>
    </citation>
    <scope>NUCLEOTIDE SEQUENCE [LARGE SCALE GENOMIC DNA]</scope>
    <source>
        <strain evidence="9 10">CCMR0081</strain>
    </source>
</reference>
<dbReference type="AlphaFoldDB" id="A0A6M0RZ56"/>
<evidence type="ECO:0000256" key="7">
    <source>
        <dbReference type="ARBA" id="ARBA00023136"/>
    </source>
</evidence>
<keyword evidence="3" id="KW-0813">Transport</keyword>
<feature type="transmembrane region" description="Helical" evidence="8">
    <location>
        <begin position="544"/>
        <end position="568"/>
    </location>
</feature>
<proteinExistence type="inferred from homology"/>
<sequence>MSIVPLNKVTLCGVSYDQEKVLEGLQRLGCLHLIPLQPPAQESEAELFVRDEDAHEALLYLMDVRRRRHQVLKHVDFDFDHVLAAALANKQNRREAEDRRYFLVNRIRDLEPWGDFTLPDLGQLGGYRLWFYRVPYAKMKSLQDLEWPWQQVSADHRFTYVVVISKQEPPANALPVARTYTGAVPLTDLKHELQRVEIQLEDLDAEHEALSRWIHLFSKNLARADDRAAIQYASTQTRKEVGIFMVQGWMPARELEQLEAFAEQQELALLVEPARPDDAPPTLMDNPPELSSGQDLVSFYQTPGYRTWDPSIAVFFSFAVFFAMILSDAGYALVLAVIVACYWPSMGSSAGGRHFRILSVMGLIAAIIYGVLVGSYFGAGPEQIPRIGSWLTRFQVLNINNYDAMMQLAIAIGCLHITFANIIAALGAGGFAGKAKPLGWIVVIAGGLTLSLGLGEAVGHHLGIGLLLGGFLVIFLGGFLGSRQKNLPLRLVAGLGSLSQISKLFGDIMSYLRLFALGLASASLALTFNQLAHQVYQSVPGLGLLLSILILLLGHGINLALGIISGFVHGLRLNFIEFFNWGITDEGYPFQAFAKKESNP</sequence>
<dbReference type="GO" id="GO:0051117">
    <property type="term" value="F:ATPase binding"/>
    <property type="evidence" value="ECO:0007669"/>
    <property type="project" value="TreeGrafter"/>
</dbReference>
<comment type="caution">
    <text evidence="9">The sequence shown here is derived from an EMBL/GenBank/DDBJ whole genome shotgun (WGS) entry which is preliminary data.</text>
</comment>
<feature type="transmembrane region" description="Helical" evidence="8">
    <location>
        <begin position="312"/>
        <end position="343"/>
    </location>
</feature>
<dbReference type="GO" id="GO:0033179">
    <property type="term" value="C:proton-transporting V-type ATPase, V0 domain"/>
    <property type="evidence" value="ECO:0007669"/>
    <property type="project" value="InterPro"/>
</dbReference>
<evidence type="ECO:0000256" key="4">
    <source>
        <dbReference type="ARBA" id="ARBA00022692"/>
    </source>
</evidence>
<accession>A0A6M0RZ56</accession>
<dbReference type="PANTHER" id="PTHR11629">
    <property type="entry name" value="VACUOLAR PROTON ATPASES"/>
    <property type="match status" value="1"/>
</dbReference>
<keyword evidence="7 8" id="KW-0472">Membrane</keyword>
<gene>
    <name evidence="9" type="ORF">DXZ20_36235</name>
</gene>
<feature type="transmembrane region" description="Helical" evidence="8">
    <location>
        <begin position="355"/>
        <end position="377"/>
    </location>
</feature>
<evidence type="ECO:0000256" key="2">
    <source>
        <dbReference type="ARBA" id="ARBA00009904"/>
    </source>
</evidence>
<keyword evidence="4 8" id="KW-0812">Transmembrane</keyword>
<feature type="transmembrane region" description="Helical" evidence="8">
    <location>
        <begin position="404"/>
        <end position="426"/>
    </location>
</feature>
<comment type="subcellular location">
    <subcellularLocation>
        <location evidence="1">Membrane</location>
        <topology evidence="1">Multi-pass membrane protein</topology>
    </subcellularLocation>
</comment>
<name>A0A6M0RZ56_9CYAN</name>
<feature type="transmembrane region" description="Helical" evidence="8">
    <location>
        <begin position="461"/>
        <end position="481"/>
    </location>
</feature>
<dbReference type="GO" id="GO:0046961">
    <property type="term" value="F:proton-transporting ATPase activity, rotational mechanism"/>
    <property type="evidence" value="ECO:0007669"/>
    <property type="project" value="InterPro"/>
</dbReference>
<evidence type="ECO:0000256" key="8">
    <source>
        <dbReference type="SAM" id="Phobius"/>
    </source>
</evidence>
<evidence type="ECO:0000256" key="3">
    <source>
        <dbReference type="ARBA" id="ARBA00022448"/>
    </source>
</evidence>
<evidence type="ECO:0000256" key="1">
    <source>
        <dbReference type="ARBA" id="ARBA00004141"/>
    </source>
</evidence>
<dbReference type="Proteomes" id="UP000481033">
    <property type="component" value="Unassembled WGS sequence"/>
</dbReference>